<dbReference type="Proteomes" id="UP000811609">
    <property type="component" value="Chromosome 10"/>
</dbReference>
<dbReference type="NCBIfam" id="TIGR01615">
    <property type="entry name" value="A_thal_3542"/>
    <property type="match status" value="1"/>
</dbReference>
<sequence>MAGIRVRFEWVAEAFHDVSRVPLCESSGSEHLPESLTDLSDLVKSFIERDGGGFDGVGKEVELETDQNHSDSSEYCSVSEAKEMLQNLLGCDGYGNHHDARHKIRAETESASFGLIGDRSSPGFKRELMARLRDRGFDAGLCKSKWDKSGRFPAGDYEYIDINVSGNRYIVEVLLAREFKIARPTDRYAALLDVLPPIFVGKEEELRQVVTLMCRAMKESLKSMDMHVPPWRRNGYMQSKWFGSYKRTTSKLVPTGKAHVFESDNDSSASKPSVAFKALPAISYYCRDDFASKVGLRVGHLTEALAATGVGMPL</sequence>
<evidence type="ECO:0000313" key="3">
    <source>
        <dbReference type="Proteomes" id="UP000811609"/>
    </source>
</evidence>
<comment type="caution">
    <text evidence="1">The sequence shown here is derived from an EMBL/GenBank/DDBJ whole genome shotgun (WGS) entry which is preliminary data.</text>
</comment>
<name>A0A8T1PD40_CARIL</name>
<accession>A0A8T1PD40</accession>
<organism evidence="1 3">
    <name type="scientific">Carya illinoinensis</name>
    <name type="common">Pecan</name>
    <dbReference type="NCBI Taxonomy" id="32201"/>
    <lineage>
        <taxon>Eukaryota</taxon>
        <taxon>Viridiplantae</taxon>
        <taxon>Streptophyta</taxon>
        <taxon>Embryophyta</taxon>
        <taxon>Tracheophyta</taxon>
        <taxon>Spermatophyta</taxon>
        <taxon>Magnoliopsida</taxon>
        <taxon>eudicotyledons</taxon>
        <taxon>Gunneridae</taxon>
        <taxon>Pentapetalae</taxon>
        <taxon>rosids</taxon>
        <taxon>fabids</taxon>
        <taxon>Fagales</taxon>
        <taxon>Juglandaceae</taxon>
        <taxon>Carya</taxon>
    </lineage>
</organism>
<reference evidence="1" key="1">
    <citation type="submission" date="2020-12" db="EMBL/GenBank/DDBJ databases">
        <title>WGS assembly of Carya illinoinensis cv. Pawnee.</title>
        <authorList>
            <person name="Platts A."/>
            <person name="Shu S."/>
            <person name="Wright S."/>
            <person name="Barry K."/>
            <person name="Edger P."/>
            <person name="Pires J.C."/>
            <person name="Schmutz J."/>
        </authorList>
    </citation>
    <scope>NUCLEOTIDE SEQUENCE</scope>
    <source>
        <tissue evidence="1">Leaf</tissue>
    </source>
</reference>
<dbReference type="EMBL" id="CM031818">
    <property type="protein sequence ID" value="KAG6639092.1"/>
    <property type="molecule type" value="Genomic_DNA"/>
</dbReference>
<reference evidence="2" key="2">
    <citation type="submission" date="2021-01" db="EMBL/GenBank/DDBJ databases">
        <authorList>
            <person name="Lovell J.T."/>
            <person name="Bentley N."/>
            <person name="Bhattarai G."/>
            <person name="Jenkins J.W."/>
            <person name="Sreedasyam A."/>
            <person name="Alarcon Y."/>
            <person name="Bock C."/>
            <person name="Boston L."/>
            <person name="Carlson J."/>
            <person name="Cervantes K."/>
            <person name="Clermont K."/>
            <person name="Krom N."/>
            <person name="Kubenka K."/>
            <person name="Mamidi S."/>
            <person name="Mattison C."/>
            <person name="Monteros M."/>
            <person name="Pisani C."/>
            <person name="Plott C."/>
            <person name="Rajasekar S."/>
            <person name="Rhein H.S."/>
            <person name="Rohla C."/>
            <person name="Song M."/>
            <person name="Hilaire R.S."/>
            <person name="Shu S."/>
            <person name="Wells L."/>
            <person name="Wang X."/>
            <person name="Webber J."/>
            <person name="Heerema R.J."/>
            <person name="Klein P."/>
            <person name="Conner P."/>
            <person name="Grauke L."/>
            <person name="Grimwood J."/>
            <person name="Schmutz J."/>
            <person name="Randall J.J."/>
        </authorList>
    </citation>
    <scope>NUCLEOTIDE SEQUENCE</scope>
    <source>
        <tissue evidence="2">Leaf</tissue>
    </source>
</reference>
<protein>
    <recommendedName>
        <fullName evidence="4">DUF506 family protein</fullName>
    </recommendedName>
</protein>
<dbReference type="EMBL" id="CM031834">
    <property type="protein sequence ID" value="KAG6691680.1"/>
    <property type="molecule type" value="Genomic_DNA"/>
</dbReference>
<evidence type="ECO:0000313" key="2">
    <source>
        <dbReference type="EMBL" id="KAG6691680.1"/>
    </source>
</evidence>
<evidence type="ECO:0008006" key="4">
    <source>
        <dbReference type="Google" id="ProtNLM"/>
    </source>
</evidence>
<dbReference type="InterPro" id="IPR006502">
    <property type="entry name" value="PDDEXK-like"/>
</dbReference>
<dbReference type="PANTHER" id="PTHR31579">
    <property type="entry name" value="OS03G0796600 PROTEIN"/>
    <property type="match status" value="1"/>
</dbReference>
<keyword evidence="3" id="KW-1185">Reference proteome</keyword>
<dbReference type="OrthoDB" id="548115at2759"/>
<proteinExistence type="predicted"/>
<gene>
    <name evidence="1" type="ORF">CIPAW_10G077100</name>
    <name evidence="2" type="ORF">I3842_10G076000</name>
</gene>
<dbReference type="PANTHER" id="PTHR31579:SF42">
    <property type="entry name" value="DUF506 FAMILY PROTEIN (DUF506)"/>
    <property type="match status" value="1"/>
</dbReference>
<dbReference type="Pfam" id="PF04720">
    <property type="entry name" value="PDDEXK_6"/>
    <property type="match status" value="1"/>
</dbReference>
<dbReference type="AlphaFoldDB" id="A0A8T1PD40"/>
<dbReference type="Proteomes" id="UP000811246">
    <property type="component" value="Chromosome 10"/>
</dbReference>
<evidence type="ECO:0000313" key="1">
    <source>
        <dbReference type="EMBL" id="KAG6639092.1"/>
    </source>
</evidence>